<organism evidence="1 2">
    <name type="scientific">Puccinia striiformis f. sp. tritici</name>
    <dbReference type="NCBI Taxonomy" id="168172"/>
    <lineage>
        <taxon>Eukaryota</taxon>
        <taxon>Fungi</taxon>
        <taxon>Dikarya</taxon>
        <taxon>Basidiomycota</taxon>
        <taxon>Pucciniomycotina</taxon>
        <taxon>Pucciniomycetes</taxon>
        <taxon>Pucciniales</taxon>
        <taxon>Pucciniaceae</taxon>
        <taxon>Puccinia</taxon>
    </lineage>
</organism>
<dbReference type="EMBL" id="CM045881">
    <property type="protein sequence ID" value="KAI7936880.1"/>
    <property type="molecule type" value="Genomic_DNA"/>
</dbReference>
<evidence type="ECO:0000313" key="2">
    <source>
        <dbReference type="Proteomes" id="UP001060170"/>
    </source>
</evidence>
<reference evidence="1 2" key="3">
    <citation type="journal article" date="2022" name="Microbiol. Spectr.">
        <title>Folding features and dynamics of 3D genome architecture in plant fungal pathogens.</title>
        <authorList>
            <person name="Xia C."/>
        </authorList>
    </citation>
    <scope>NUCLEOTIDE SEQUENCE [LARGE SCALE GENOMIC DNA]</scope>
    <source>
        <strain evidence="1 2">93-210</strain>
    </source>
</reference>
<comment type="caution">
    <text evidence="1">The sequence shown here is derived from an EMBL/GenBank/DDBJ whole genome shotgun (WGS) entry which is preliminary data.</text>
</comment>
<reference evidence="2" key="2">
    <citation type="journal article" date="2018" name="Mol. Plant Microbe Interact.">
        <title>Genome sequence resources for the wheat stripe rust pathogen (Puccinia striiformis f. sp. tritici) and the barley stripe rust pathogen (Puccinia striiformis f. sp. hordei).</title>
        <authorList>
            <person name="Xia C."/>
            <person name="Wang M."/>
            <person name="Yin C."/>
            <person name="Cornejo O.E."/>
            <person name="Hulbert S.H."/>
            <person name="Chen X."/>
        </authorList>
    </citation>
    <scope>NUCLEOTIDE SEQUENCE [LARGE SCALE GENOMIC DNA]</scope>
    <source>
        <strain evidence="2">93-210</strain>
    </source>
</reference>
<reference evidence="2" key="1">
    <citation type="journal article" date="2018" name="BMC Genomics">
        <title>Genomic insights into host adaptation between the wheat stripe rust pathogen (Puccinia striiformis f. sp. tritici) and the barley stripe rust pathogen (Puccinia striiformis f. sp. hordei).</title>
        <authorList>
            <person name="Xia C."/>
            <person name="Wang M."/>
            <person name="Yin C."/>
            <person name="Cornejo O.E."/>
            <person name="Hulbert S.H."/>
            <person name="Chen X."/>
        </authorList>
    </citation>
    <scope>NUCLEOTIDE SEQUENCE [LARGE SCALE GENOMIC DNA]</scope>
    <source>
        <strain evidence="2">93-210</strain>
    </source>
</reference>
<keyword evidence="2" id="KW-1185">Reference proteome</keyword>
<accession>A0ACC0DPM7</accession>
<evidence type="ECO:0000313" key="1">
    <source>
        <dbReference type="EMBL" id="KAI7936880.1"/>
    </source>
</evidence>
<dbReference type="Proteomes" id="UP001060170">
    <property type="component" value="Chromosome 17"/>
</dbReference>
<sequence length="771" mass="85212">MVEFSVDLGEKNKLTGANYLDWKSKISSILQLKHLLRLVLKKEATDKAALADKLDQNRYDDALAILKINCDTKIADHIDLEAEGSPSEFWRLLEEHYQPKSIQNQAMYLNQIFTTVLNSNDLETTLATLSYNNQQLCALIDDTKIKPSTLLETVIAMWCIINLPSEYKNSGELLLKKCQIEKKSPSIKEVVEEIRWFMQRNSEAAKTSKALATSRRAPNPGYVYNGPKSSVFIPPYSPASSSCLLYSHVTACHYAINHLSEIFYHNPKTVHKAEECSQLKLKPTKEEKPVKALLASLQQNNSVYILDLGATTSMFISASAFPAYNGIDDYVYLAHGDKARAIGQGTVSIEFPHAILQLRNSLLVPTLTSNLISLSAFIKNNYTLKSGGGNKFILADELGAPVITGSLADGNFLIHQVQHLARKVDIKSQSTYEKHQAAGHPSPAYFYKMFPNIPKVDFTCNTCDVSKAHKEPFLGNFPAPTRPLEYQQWASTLTVFDVNRTLRDLFLKIKNESASHSIVNLVSDNGTEFKNKDLIGLYTSKGINPLTTAPYTPEENPFTERGNQTTVAKLCCLLNDSNLPLCFWAKAAQTTVYLENITPLSEGKLGNRGARGTFLGYGEGHRSYRILDAETGNVKITHHVKFNNHVFPSYPSNESNQNDSPLTFLFDEKNQPSEPPSPGSSPKPTNPTPPGSDSSDDDQRFEEFLVDPSASQEQQPSPSDSPIDETPAPTKNYSWASADQPAPNNISSDTDAANITGGSCQFGHSGNALVT</sequence>
<protein>
    <submittedName>
        <fullName evidence="1">Uncharacterized protein</fullName>
    </submittedName>
</protein>
<name>A0ACC0DPM7_9BASI</name>
<gene>
    <name evidence="1" type="ORF">MJO28_015779</name>
</gene>
<proteinExistence type="predicted"/>